<protein>
    <recommendedName>
        <fullName evidence="1">SUF system FeS cluster assembly SufBD core domain-containing protein</fullName>
    </recommendedName>
</protein>
<dbReference type="SUPFAM" id="SSF101960">
    <property type="entry name" value="Stabilizer of iron transporter SufD"/>
    <property type="match status" value="1"/>
</dbReference>
<feature type="domain" description="SUF system FeS cluster assembly SufBD core" evidence="1">
    <location>
        <begin position="103"/>
        <end position="169"/>
    </location>
</feature>
<reference evidence="2 3" key="1">
    <citation type="submission" date="2021-09" db="EMBL/GenBank/DDBJ databases">
        <title>Genomic insights and catalytic innovation underlie evolution of tropane alkaloids biosynthesis.</title>
        <authorList>
            <person name="Wang Y.-J."/>
            <person name="Tian T."/>
            <person name="Huang J.-P."/>
            <person name="Huang S.-X."/>
        </authorList>
    </citation>
    <scope>NUCLEOTIDE SEQUENCE [LARGE SCALE GENOMIC DNA]</scope>
    <source>
        <strain evidence="2">KIB-2018</strain>
        <tissue evidence="2">Leaf</tissue>
    </source>
</reference>
<comment type="caution">
    <text evidence="2">The sequence shown here is derived from an EMBL/GenBank/DDBJ whole genome shotgun (WGS) entry which is preliminary data.</text>
</comment>
<evidence type="ECO:0000259" key="1">
    <source>
        <dbReference type="Pfam" id="PF01458"/>
    </source>
</evidence>
<evidence type="ECO:0000313" key="3">
    <source>
        <dbReference type="Proteomes" id="UP001159364"/>
    </source>
</evidence>
<dbReference type="AlphaFoldDB" id="A0AAV8U554"/>
<dbReference type="InterPro" id="IPR037284">
    <property type="entry name" value="SUF_FeS_clus_asmbl_SufBD_sf"/>
</dbReference>
<dbReference type="InterPro" id="IPR000825">
    <property type="entry name" value="SUF_FeS_clus_asmbl_SufBD_core"/>
</dbReference>
<evidence type="ECO:0000313" key="2">
    <source>
        <dbReference type="EMBL" id="KAJ8774457.1"/>
    </source>
</evidence>
<proteinExistence type="predicted"/>
<accession>A0AAV8U554</accession>
<dbReference type="GO" id="GO:0016226">
    <property type="term" value="P:iron-sulfur cluster assembly"/>
    <property type="evidence" value="ECO:0007669"/>
    <property type="project" value="InterPro"/>
</dbReference>
<dbReference type="PANTHER" id="PTHR43575">
    <property type="entry name" value="PROTEIN ABCI7, CHLOROPLASTIC"/>
    <property type="match status" value="1"/>
</dbReference>
<dbReference type="PANTHER" id="PTHR43575:SF1">
    <property type="entry name" value="PROTEIN ABCI7, CHLOROPLASTIC"/>
    <property type="match status" value="1"/>
</dbReference>
<dbReference type="InterPro" id="IPR055346">
    <property type="entry name" value="Fe-S_cluster_assembly_SufBD"/>
</dbReference>
<dbReference type="Proteomes" id="UP001159364">
    <property type="component" value="Linkage Group LG01"/>
</dbReference>
<sequence length="173" mass="19167">MVVRNSVVDADVTNLVIADGFVLNSASNISNLLDDVFVGNPASDSLGVVVAKEGREIGIIEEFVSKEGSSGRYYWANSVSEVVVGERAKFKKERKGLKSCHFQIRVLVVVEEGGEIGIIEEFVSKEGSSNRYYWANSVLEVVVGEREKVKYSCIQNQSLRSTHMELTWVLQAF</sequence>
<gene>
    <name evidence="2" type="ORF">K2173_016903</name>
</gene>
<keyword evidence="3" id="KW-1185">Reference proteome</keyword>
<name>A0AAV8U554_9ROSI</name>
<dbReference type="EMBL" id="JAIWQS010000001">
    <property type="protein sequence ID" value="KAJ8774457.1"/>
    <property type="molecule type" value="Genomic_DNA"/>
</dbReference>
<organism evidence="2 3">
    <name type="scientific">Erythroxylum novogranatense</name>
    <dbReference type="NCBI Taxonomy" id="1862640"/>
    <lineage>
        <taxon>Eukaryota</taxon>
        <taxon>Viridiplantae</taxon>
        <taxon>Streptophyta</taxon>
        <taxon>Embryophyta</taxon>
        <taxon>Tracheophyta</taxon>
        <taxon>Spermatophyta</taxon>
        <taxon>Magnoliopsida</taxon>
        <taxon>eudicotyledons</taxon>
        <taxon>Gunneridae</taxon>
        <taxon>Pentapetalae</taxon>
        <taxon>rosids</taxon>
        <taxon>fabids</taxon>
        <taxon>Malpighiales</taxon>
        <taxon>Erythroxylaceae</taxon>
        <taxon>Erythroxylum</taxon>
    </lineage>
</organism>
<dbReference type="Pfam" id="PF01458">
    <property type="entry name" value="SUFBD_core"/>
    <property type="match status" value="1"/>
</dbReference>